<sequence>MKSDIWLENQIVFINEQKRKGNIKIMNQNQQQIQQNNNIQYKEDYQRFQELIDKSSVQSFLNKFKFIKKLQTIDPLKQYGDYLNNIASMICSFTKEKQFVFYAFCIRFAKFNLRNYQIDKIQQITNVINKINHIYEISEGKSKLRKNTYIKIQSEYEDKQINDYFIEVQNYILSFLSQLQEKKEIVVVSEKVFEEFEKFQKQSKEYESLIKKYKKLAIKNDEQSFNVIEKIKEEIIKQFGGIQYQFQENKEKRPKCTQNKKLLWIRCLLQMMSYNCPQEFQPHNFNQFNGDTDQSLQLFNINDSVLNSQDENHMEIEQVNQQNQKEQLTETQRKESKINDKVFRGYVKQ</sequence>
<dbReference type="Proteomes" id="UP000692954">
    <property type="component" value="Unassembled WGS sequence"/>
</dbReference>
<gene>
    <name evidence="1" type="ORF">PSON_ATCC_30995.1.T0310165</name>
</gene>
<proteinExistence type="predicted"/>
<keyword evidence="2" id="KW-1185">Reference proteome</keyword>
<comment type="caution">
    <text evidence="1">The sequence shown here is derived from an EMBL/GenBank/DDBJ whole genome shotgun (WGS) entry which is preliminary data.</text>
</comment>
<dbReference type="EMBL" id="CAJJDN010000031">
    <property type="protein sequence ID" value="CAD8073845.1"/>
    <property type="molecule type" value="Genomic_DNA"/>
</dbReference>
<organism evidence="1 2">
    <name type="scientific">Paramecium sonneborni</name>
    <dbReference type="NCBI Taxonomy" id="65129"/>
    <lineage>
        <taxon>Eukaryota</taxon>
        <taxon>Sar</taxon>
        <taxon>Alveolata</taxon>
        <taxon>Ciliophora</taxon>
        <taxon>Intramacronucleata</taxon>
        <taxon>Oligohymenophorea</taxon>
        <taxon>Peniculida</taxon>
        <taxon>Parameciidae</taxon>
        <taxon>Paramecium</taxon>
    </lineage>
</organism>
<protein>
    <submittedName>
        <fullName evidence="1">Uncharacterized protein</fullName>
    </submittedName>
</protein>
<accession>A0A8S1M831</accession>
<evidence type="ECO:0000313" key="1">
    <source>
        <dbReference type="EMBL" id="CAD8073845.1"/>
    </source>
</evidence>
<evidence type="ECO:0000313" key="2">
    <source>
        <dbReference type="Proteomes" id="UP000692954"/>
    </source>
</evidence>
<dbReference type="AlphaFoldDB" id="A0A8S1M831"/>
<reference evidence="1" key="1">
    <citation type="submission" date="2021-01" db="EMBL/GenBank/DDBJ databases">
        <authorList>
            <consortium name="Genoscope - CEA"/>
            <person name="William W."/>
        </authorList>
    </citation>
    <scope>NUCLEOTIDE SEQUENCE</scope>
</reference>
<name>A0A8S1M831_9CILI</name>